<dbReference type="PROSITE" id="PS50089">
    <property type="entry name" value="ZF_RING_2"/>
    <property type="match status" value="1"/>
</dbReference>
<dbReference type="GO" id="GO:0008270">
    <property type="term" value="F:zinc ion binding"/>
    <property type="evidence" value="ECO:0007669"/>
    <property type="project" value="UniProtKB-KW"/>
</dbReference>
<evidence type="ECO:0000256" key="6">
    <source>
        <dbReference type="ARBA" id="ARBA00022490"/>
    </source>
</evidence>
<keyword evidence="9 13" id="KW-0863">Zinc-finger</keyword>
<dbReference type="AlphaFoldDB" id="A0A8D0BPT8"/>
<evidence type="ECO:0000256" key="2">
    <source>
        <dbReference type="ARBA" id="ARBA00004496"/>
    </source>
</evidence>
<dbReference type="Proteomes" id="UP000694421">
    <property type="component" value="Unplaced"/>
</dbReference>
<keyword evidence="18" id="KW-1185">Reference proteome</keyword>
<evidence type="ECO:0000313" key="18">
    <source>
        <dbReference type="Proteomes" id="UP000694421"/>
    </source>
</evidence>
<evidence type="ECO:0000256" key="3">
    <source>
        <dbReference type="ARBA" id="ARBA00004906"/>
    </source>
</evidence>
<dbReference type="InterPro" id="IPR000315">
    <property type="entry name" value="Znf_B-box"/>
</dbReference>
<reference evidence="17" key="2">
    <citation type="submission" date="2025-09" db="UniProtKB">
        <authorList>
            <consortium name="Ensembl"/>
        </authorList>
    </citation>
    <scope>IDENTIFICATION</scope>
</reference>
<feature type="domain" description="B box-type" evidence="16">
    <location>
        <begin position="87"/>
        <end position="128"/>
    </location>
</feature>
<name>A0A8D0BPT8_SALMN</name>
<dbReference type="SUPFAM" id="SSF57845">
    <property type="entry name" value="B-box zinc-binding domain"/>
    <property type="match status" value="1"/>
</dbReference>
<dbReference type="Pfam" id="PF00097">
    <property type="entry name" value="zf-C3HC4"/>
    <property type="match status" value="1"/>
</dbReference>
<evidence type="ECO:0000256" key="1">
    <source>
        <dbReference type="ARBA" id="ARBA00000900"/>
    </source>
</evidence>
<comment type="catalytic activity">
    <reaction evidence="1">
        <text>S-ubiquitinyl-[E2 ubiquitin-conjugating enzyme]-L-cysteine + [acceptor protein]-L-lysine = [E2 ubiquitin-conjugating enzyme]-L-cysteine + N(6)-ubiquitinyl-[acceptor protein]-L-lysine.</text>
        <dbReference type="EC" id="2.3.2.27"/>
    </reaction>
</comment>
<feature type="coiled-coil region" evidence="14">
    <location>
        <begin position="128"/>
        <end position="188"/>
    </location>
</feature>
<dbReference type="Gene3D" id="3.30.160.60">
    <property type="entry name" value="Classic Zinc Finger"/>
    <property type="match status" value="1"/>
</dbReference>
<keyword evidence="8" id="KW-0479">Metal-binding</keyword>
<dbReference type="Pfam" id="PF00643">
    <property type="entry name" value="zf-B_box"/>
    <property type="match status" value="1"/>
</dbReference>
<dbReference type="InterPro" id="IPR050143">
    <property type="entry name" value="TRIM/RBCC"/>
</dbReference>
<comment type="subcellular location">
    <subcellularLocation>
        <location evidence="2">Cytoplasm</location>
    </subcellularLocation>
</comment>
<comment type="pathway">
    <text evidence="3">Protein modification; protein ubiquitination.</text>
</comment>
<accession>A0A8D0BPT8</accession>
<dbReference type="SMART" id="SM00336">
    <property type="entry name" value="BBOX"/>
    <property type="match status" value="1"/>
</dbReference>
<dbReference type="PROSITE" id="PS00518">
    <property type="entry name" value="ZF_RING_1"/>
    <property type="match status" value="1"/>
</dbReference>
<evidence type="ECO:0000256" key="13">
    <source>
        <dbReference type="PROSITE-ProRule" id="PRU00024"/>
    </source>
</evidence>
<dbReference type="PANTHER" id="PTHR24103">
    <property type="entry name" value="E3 UBIQUITIN-PROTEIN LIGASE TRIM"/>
    <property type="match status" value="1"/>
</dbReference>
<evidence type="ECO:0000256" key="7">
    <source>
        <dbReference type="ARBA" id="ARBA00022679"/>
    </source>
</evidence>
<dbReference type="InterPro" id="IPR020457">
    <property type="entry name" value="Znf_B-box_chordata"/>
</dbReference>
<dbReference type="InterPro" id="IPR001841">
    <property type="entry name" value="Znf_RING"/>
</dbReference>
<evidence type="ECO:0000256" key="14">
    <source>
        <dbReference type="SAM" id="Coils"/>
    </source>
</evidence>
<dbReference type="GO" id="GO:0005737">
    <property type="term" value="C:cytoplasm"/>
    <property type="evidence" value="ECO:0007669"/>
    <property type="project" value="UniProtKB-SubCell"/>
</dbReference>
<protein>
    <recommendedName>
        <fullName evidence="5">RING-type E3 ubiquitin transferase</fullName>
        <ecNumber evidence="5">2.3.2.27</ecNumber>
    </recommendedName>
</protein>
<keyword evidence="12 14" id="KW-0175">Coiled coil</keyword>
<dbReference type="Gene3D" id="3.30.40.10">
    <property type="entry name" value="Zinc/RING finger domain, C3HC4 (zinc finger)"/>
    <property type="match status" value="1"/>
</dbReference>
<comment type="similarity">
    <text evidence="4">Belongs to the TRIM/RBCC family.</text>
</comment>
<dbReference type="SUPFAM" id="SSF57850">
    <property type="entry name" value="RING/U-box"/>
    <property type="match status" value="1"/>
</dbReference>
<evidence type="ECO:0000256" key="5">
    <source>
        <dbReference type="ARBA" id="ARBA00012483"/>
    </source>
</evidence>
<evidence type="ECO:0000256" key="10">
    <source>
        <dbReference type="ARBA" id="ARBA00022786"/>
    </source>
</evidence>
<dbReference type="GO" id="GO:0061630">
    <property type="term" value="F:ubiquitin protein ligase activity"/>
    <property type="evidence" value="ECO:0007669"/>
    <property type="project" value="UniProtKB-EC"/>
</dbReference>
<evidence type="ECO:0000256" key="8">
    <source>
        <dbReference type="ARBA" id="ARBA00022723"/>
    </source>
</evidence>
<dbReference type="OMA" id="QDERHLC"/>
<sequence>MATGILIKNCSDEATCSLCLEYFKDPVSVDCGHNFCKVCITQCLEKGKPSCPQCRQTISQRNFRPSQQLANLVVLIKKLQLVTQEEGKCGVCGKHQEPLKLFCKEDEMCICLVCHLSKEHKDHNVLPVEEASQEYKQLQTILEENKSSWLSWLDDLEKKRKENWEENAGKLLDQITDLCSQIAEMEEKCQQPAGEFLQV</sequence>
<evidence type="ECO:0000313" key="17">
    <source>
        <dbReference type="Ensembl" id="ENSSMRP00000011105.1"/>
    </source>
</evidence>
<keyword evidence="7" id="KW-0808">Transferase</keyword>
<reference evidence="17" key="1">
    <citation type="submission" date="2025-08" db="UniProtKB">
        <authorList>
            <consortium name="Ensembl"/>
        </authorList>
    </citation>
    <scope>IDENTIFICATION</scope>
</reference>
<dbReference type="CDD" id="cd19762">
    <property type="entry name" value="Bbox2_TRIM7-like"/>
    <property type="match status" value="1"/>
</dbReference>
<dbReference type="Ensembl" id="ENSSMRT00000012923.1">
    <property type="protein sequence ID" value="ENSSMRP00000011105.1"/>
    <property type="gene ID" value="ENSSMRG00000008737.1"/>
</dbReference>
<keyword evidence="6" id="KW-0963">Cytoplasm</keyword>
<evidence type="ECO:0000256" key="11">
    <source>
        <dbReference type="ARBA" id="ARBA00022833"/>
    </source>
</evidence>
<keyword evidence="10" id="KW-0833">Ubl conjugation pathway</keyword>
<keyword evidence="11" id="KW-0862">Zinc</keyword>
<dbReference type="InterPro" id="IPR013083">
    <property type="entry name" value="Znf_RING/FYVE/PHD"/>
</dbReference>
<organism evidence="17 18">
    <name type="scientific">Salvator merianae</name>
    <name type="common">Argentine black and white tegu</name>
    <name type="synonym">Tupinambis merianae</name>
    <dbReference type="NCBI Taxonomy" id="96440"/>
    <lineage>
        <taxon>Eukaryota</taxon>
        <taxon>Metazoa</taxon>
        <taxon>Chordata</taxon>
        <taxon>Craniata</taxon>
        <taxon>Vertebrata</taxon>
        <taxon>Euteleostomi</taxon>
        <taxon>Lepidosauria</taxon>
        <taxon>Squamata</taxon>
        <taxon>Bifurcata</taxon>
        <taxon>Unidentata</taxon>
        <taxon>Episquamata</taxon>
        <taxon>Laterata</taxon>
        <taxon>Teiioidea</taxon>
        <taxon>Teiidae</taxon>
        <taxon>Salvator</taxon>
    </lineage>
</organism>
<dbReference type="GeneTree" id="ENSGT01030000234669"/>
<evidence type="ECO:0000256" key="9">
    <source>
        <dbReference type="ARBA" id="ARBA00022771"/>
    </source>
</evidence>
<evidence type="ECO:0000256" key="4">
    <source>
        <dbReference type="ARBA" id="ARBA00008518"/>
    </source>
</evidence>
<feature type="domain" description="RING-type" evidence="15">
    <location>
        <begin position="16"/>
        <end position="55"/>
    </location>
</feature>
<dbReference type="InterPro" id="IPR017907">
    <property type="entry name" value="Znf_RING_CS"/>
</dbReference>
<evidence type="ECO:0000259" key="15">
    <source>
        <dbReference type="PROSITE" id="PS50089"/>
    </source>
</evidence>
<dbReference type="PROSITE" id="PS50119">
    <property type="entry name" value="ZF_BBOX"/>
    <property type="match status" value="1"/>
</dbReference>
<evidence type="ECO:0000259" key="16">
    <source>
        <dbReference type="PROSITE" id="PS50119"/>
    </source>
</evidence>
<proteinExistence type="inferred from homology"/>
<dbReference type="EC" id="2.3.2.27" evidence="5"/>
<dbReference type="PRINTS" id="PR01406">
    <property type="entry name" value="BBOXZNFINGER"/>
</dbReference>
<evidence type="ECO:0000256" key="12">
    <source>
        <dbReference type="ARBA" id="ARBA00023054"/>
    </source>
</evidence>
<dbReference type="SMART" id="SM00184">
    <property type="entry name" value="RING"/>
    <property type="match status" value="1"/>
</dbReference>
<dbReference type="InterPro" id="IPR018957">
    <property type="entry name" value="Znf_C3HC4_RING-type"/>
</dbReference>